<keyword evidence="3" id="KW-1185">Reference proteome</keyword>
<proteinExistence type="predicted"/>
<organism evidence="2 3">
    <name type="scientific">Haematococcus lacustris</name>
    <name type="common">Green alga</name>
    <name type="synonym">Haematococcus pluvialis</name>
    <dbReference type="NCBI Taxonomy" id="44745"/>
    <lineage>
        <taxon>Eukaryota</taxon>
        <taxon>Viridiplantae</taxon>
        <taxon>Chlorophyta</taxon>
        <taxon>core chlorophytes</taxon>
        <taxon>Chlorophyceae</taxon>
        <taxon>CS clade</taxon>
        <taxon>Chlamydomonadales</taxon>
        <taxon>Haematococcaceae</taxon>
        <taxon>Haematococcus</taxon>
    </lineage>
</organism>
<feature type="compositionally biased region" description="Acidic residues" evidence="1">
    <location>
        <begin position="263"/>
        <end position="281"/>
    </location>
</feature>
<feature type="compositionally biased region" description="Polar residues" evidence="1">
    <location>
        <begin position="128"/>
        <end position="137"/>
    </location>
</feature>
<dbReference type="AlphaFoldDB" id="A0A699ZBZ8"/>
<feature type="compositionally biased region" description="Low complexity" evidence="1">
    <location>
        <begin position="308"/>
        <end position="326"/>
    </location>
</feature>
<name>A0A699ZBZ8_HAELA</name>
<evidence type="ECO:0000313" key="2">
    <source>
        <dbReference type="EMBL" id="GFH12992.1"/>
    </source>
</evidence>
<dbReference type="Proteomes" id="UP000485058">
    <property type="component" value="Unassembled WGS sequence"/>
</dbReference>
<evidence type="ECO:0000313" key="3">
    <source>
        <dbReference type="Proteomes" id="UP000485058"/>
    </source>
</evidence>
<feature type="region of interest" description="Disordered" evidence="1">
    <location>
        <begin position="86"/>
        <end position="156"/>
    </location>
</feature>
<sequence>MACLLREPVRSRHCLQCGVMFTSELAWGGAALTPPVCLRRPLCLSPGTRKVSVGHWRTQLVAAALVPVPVPPGAGPYNCYTSGGVQEESHGAAHPLSAGPAPSNADGSGQAAADTLQGQGEVPGRTAAESSGMNQSDMEGRNGPGPAKACQTGGASSQSLGCSQEHVAQLRQVRGEVAVMEEQVPQGQAGPGALQSSLGCCDTPDGLIAHHGHLAQRTADVLVVGVCCTCQPPAGGPDALGRMLMRCLNAGQARGTREAPIELSDDTGDEADADDDQDMDVMEPMSGDDAPQPAALPEISGTAAHGQAPVAPDGAGPASAPGPATAPGSLAAAALVDAAGPGNDPLPHVPEWSSYCVGARTDLSERCFETLPSLIVKHLGLELEARPSLPILVALALERPHALGADHGHGSLHLLYVVRPDSGGKWSGKKRQLNAWVTNSRFQLTG</sequence>
<evidence type="ECO:0000256" key="1">
    <source>
        <dbReference type="SAM" id="MobiDB-lite"/>
    </source>
</evidence>
<feature type="non-terminal residue" evidence="2">
    <location>
        <position position="1"/>
    </location>
</feature>
<feature type="region of interest" description="Disordered" evidence="1">
    <location>
        <begin position="254"/>
        <end position="326"/>
    </location>
</feature>
<reference evidence="2 3" key="1">
    <citation type="submission" date="2020-02" db="EMBL/GenBank/DDBJ databases">
        <title>Draft genome sequence of Haematococcus lacustris strain NIES-144.</title>
        <authorList>
            <person name="Morimoto D."/>
            <person name="Nakagawa S."/>
            <person name="Yoshida T."/>
            <person name="Sawayama S."/>
        </authorList>
    </citation>
    <scope>NUCLEOTIDE SEQUENCE [LARGE SCALE GENOMIC DNA]</scope>
    <source>
        <strain evidence="2 3">NIES-144</strain>
    </source>
</reference>
<gene>
    <name evidence="2" type="ORF">HaLaN_08788</name>
</gene>
<comment type="caution">
    <text evidence="2">The sequence shown here is derived from an EMBL/GenBank/DDBJ whole genome shotgun (WGS) entry which is preliminary data.</text>
</comment>
<accession>A0A699ZBZ8</accession>
<protein>
    <submittedName>
        <fullName evidence="2">Uncharacterized protein</fullName>
    </submittedName>
</protein>
<feature type="non-terminal residue" evidence="2">
    <location>
        <position position="446"/>
    </location>
</feature>
<dbReference type="EMBL" id="BLLF01000562">
    <property type="protein sequence ID" value="GFH12992.1"/>
    <property type="molecule type" value="Genomic_DNA"/>
</dbReference>